<evidence type="ECO:0000256" key="7">
    <source>
        <dbReference type="SAM" id="SignalP"/>
    </source>
</evidence>
<feature type="chain" id="PRO_5043463018" evidence="7">
    <location>
        <begin position="21"/>
        <end position="624"/>
    </location>
</feature>
<dbReference type="GO" id="GO:0004185">
    <property type="term" value="F:serine-type carboxypeptidase activity"/>
    <property type="evidence" value="ECO:0007669"/>
    <property type="project" value="InterPro"/>
</dbReference>
<dbReference type="Pfam" id="PF00450">
    <property type="entry name" value="Peptidase_S10"/>
    <property type="match status" value="1"/>
</dbReference>
<name>A0AAV9PCE5_9PEZI</name>
<comment type="similarity">
    <text evidence="1">Belongs to the peptidase S10 family.</text>
</comment>
<dbReference type="EMBL" id="JAVRRT010000006">
    <property type="protein sequence ID" value="KAK5171199.1"/>
    <property type="molecule type" value="Genomic_DNA"/>
</dbReference>
<keyword evidence="2" id="KW-0121">Carboxypeptidase</keyword>
<dbReference type="PANTHER" id="PTHR11802">
    <property type="entry name" value="SERINE PROTEASE FAMILY S10 SERINE CARBOXYPEPTIDASE"/>
    <property type="match status" value="1"/>
</dbReference>
<dbReference type="SUPFAM" id="SSF53474">
    <property type="entry name" value="alpha/beta-Hydrolases"/>
    <property type="match status" value="1"/>
</dbReference>
<dbReference type="Gene3D" id="3.40.50.1820">
    <property type="entry name" value="alpha/beta hydrolase"/>
    <property type="match status" value="1"/>
</dbReference>
<keyword evidence="3" id="KW-0645">Protease</keyword>
<gene>
    <name evidence="8" type="ORF">LTR77_004343</name>
</gene>
<evidence type="ECO:0000256" key="1">
    <source>
        <dbReference type="ARBA" id="ARBA00009431"/>
    </source>
</evidence>
<sequence length="624" mass="68570">MALRRLLLSSVTLLCAVTHAQFLPAAEGITKLDVPDSPGVSIEYKETHICDMTVKAYSGHVHMPIAYLQDIETSDPYNISMFFWYFEARESPQTAPTSIYLAGGPGVSSIFGAVVDGGPCYIGDDANSTVFNPYSWNEKVNMLYVDQPVGSGFSYDKLVESTYNLIFTGSDDPTDTGIQSIESWGHDLPPENTTFKYGTLPSQNIQHTANTTGVAAVTLWHFQQVWFSSFPEWKTCDKSVSYWGNSYGGFWVPASAAFTAKQNKKIKRGEVNGTVLEVSTIGITNGFIDALYQAKFYPEMGYNNTYDLKMINKTTYEELKELYAAPKKGCLDRMLACRAAAAKHDPREFAINHRVNAVCNKAQQACVPLLASQGSERNPFDFGHLLPDPTPPVTADGFFNREWVQKELGVPLNFTSASNVVSAAVLGTAGDIFQRAGMADVEYLLDQGVKVSLIYGDRDMRCPWIGGEAISLVANWTGADEFRAAGYEYIQTNASYQGGVFRQHGNLSFSRVFDAGHEVSYYQPETALRIFNRAMFSTDIATGKHSTSGPYNICSTIGPSSSWHIKNVLPDIPPVNCNLWAVPTSCTMGQLYALQNGTAVIDEGFRILQPDGSDGVPIRFSFGL</sequence>
<keyword evidence="5" id="KW-0378">Hydrolase</keyword>
<dbReference type="GeneID" id="89925689"/>
<dbReference type="GO" id="GO:0006508">
    <property type="term" value="P:proteolysis"/>
    <property type="evidence" value="ECO:0007669"/>
    <property type="project" value="UniProtKB-KW"/>
</dbReference>
<dbReference type="Proteomes" id="UP001337655">
    <property type="component" value="Unassembled WGS sequence"/>
</dbReference>
<protein>
    <submittedName>
        <fullName evidence="8">Uncharacterized protein</fullName>
    </submittedName>
</protein>
<keyword evidence="4 7" id="KW-0732">Signal</keyword>
<evidence type="ECO:0000313" key="8">
    <source>
        <dbReference type="EMBL" id="KAK5171199.1"/>
    </source>
</evidence>
<evidence type="ECO:0000256" key="2">
    <source>
        <dbReference type="ARBA" id="ARBA00022645"/>
    </source>
</evidence>
<comment type="caution">
    <text evidence="8">The sequence shown here is derived from an EMBL/GenBank/DDBJ whole genome shotgun (WGS) entry which is preliminary data.</text>
</comment>
<evidence type="ECO:0000256" key="4">
    <source>
        <dbReference type="ARBA" id="ARBA00022729"/>
    </source>
</evidence>
<organism evidence="8 9">
    <name type="scientific">Saxophila tyrrhenica</name>
    <dbReference type="NCBI Taxonomy" id="1690608"/>
    <lineage>
        <taxon>Eukaryota</taxon>
        <taxon>Fungi</taxon>
        <taxon>Dikarya</taxon>
        <taxon>Ascomycota</taxon>
        <taxon>Pezizomycotina</taxon>
        <taxon>Dothideomycetes</taxon>
        <taxon>Dothideomycetidae</taxon>
        <taxon>Mycosphaerellales</taxon>
        <taxon>Extremaceae</taxon>
        <taxon>Saxophila</taxon>
    </lineage>
</organism>
<feature type="signal peptide" evidence="7">
    <location>
        <begin position="1"/>
        <end position="20"/>
    </location>
</feature>
<dbReference type="RefSeq" id="XP_064660227.1">
    <property type="nucleotide sequence ID" value="XM_064801597.1"/>
</dbReference>
<dbReference type="InterPro" id="IPR029058">
    <property type="entry name" value="AB_hydrolase_fold"/>
</dbReference>
<accession>A0AAV9PCE5</accession>
<dbReference type="PRINTS" id="PR00724">
    <property type="entry name" value="CRBOXYPTASEC"/>
</dbReference>
<keyword evidence="6" id="KW-0325">Glycoprotein</keyword>
<keyword evidence="9" id="KW-1185">Reference proteome</keyword>
<reference evidence="8 9" key="1">
    <citation type="submission" date="2023-08" db="EMBL/GenBank/DDBJ databases">
        <title>Black Yeasts Isolated from many extreme environments.</title>
        <authorList>
            <person name="Coleine C."/>
            <person name="Stajich J.E."/>
            <person name="Selbmann L."/>
        </authorList>
    </citation>
    <scope>NUCLEOTIDE SEQUENCE [LARGE SCALE GENOMIC DNA]</scope>
    <source>
        <strain evidence="8 9">CCFEE 5935</strain>
    </source>
</reference>
<proteinExistence type="inferred from homology"/>
<dbReference type="PANTHER" id="PTHR11802:SF189">
    <property type="entry name" value="CARBOXYPEPTIDASE"/>
    <property type="match status" value="1"/>
</dbReference>
<dbReference type="AlphaFoldDB" id="A0AAV9PCE5"/>
<dbReference type="InterPro" id="IPR001563">
    <property type="entry name" value="Peptidase_S10"/>
</dbReference>
<evidence type="ECO:0000256" key="6">
    <source>
        <dbReference type="ARBA" id="ARBA00023180"/>
    </source>
</evidence>
<evidence type="ECO:0000256" key="5">
    <source>
        <dbReference type="ARBA" id="ARBA00022801"/>
    </source>
</evidence>
<evidence type="ECO:0000313" key="9">
    <source>
        <dbReference type="Proteomes" id="UP001337655"/>
    </source>
</evidence>
<dbReference type="GO" id="GO:0000324">
    <property type="term" value="C:fungal-type vacuole"/>
    <property type="evidence" value="ECO:0007669"/>
    <property type="project" value="TreeGrafter"/>
</dbReference>
<evidence type="ECO:0000256" key="3">
    <source>
        <dbReference type="ARBA" id="ARBA00022670"/>
    </source>
</evidence>